<dbReference type="EMBL" id="RRYP01005080">
    <property type="protein sequence ID" value="TNV82337.1"/>
    <property type="molecule type" value="Genomic_DNA"/>
</dbReference>
<dbReference type="GO" id="GO:0005524">
    <property type="term" value="F:ATP binding"/>
    <property type="evidence" value="ECO:0007669"/>
    <property type="project" value="InterPro"/>
</dbReference>
<feature type="domain" description="Protein kinase" evidence="4">
    <location>
        <begin position="1"/>
        <end position="276"/>
    </location>
</feature>
<dbReference type="GO" id="GO:0004674">
    <property type="term" value="F:protein serine/threonine kinase activity"/>
    <property type="evidence" value="ECO:0007669"/>
    <property type="project" value="UniProtKB-EC"/>
</dbReference>
<dbReference type="PROSITE" id="PS00108">
    <property type="entry name" value="PROTEIN_KINASE_ST"/>
    <property type="match status" value="1"/>
</dbReference>
<dbReference type="PROSITE" id="PS50011">
    <property type="entry name" value="PROTEIN_KINASE_DOM"/>
    <property type="match status" value="1"/>
</dbReference>
<feature type="region of interest" description="Disordered" evidence="3">
    <location>
        <begin position="495"/>
        <end position="530"/>
    </location>
</feature>
<feature type="region of interest" description="Disordered" evidence="3">
    <location>
        <begin position="368"/>
        <end position="402"/>
    </location>
</feature>
<evidence type="ECO:0000256" key="2">
    <source>
        <dbReference type="ARBA" id="ARBA00023860"/>
    </source>
</evidence>
<evidence type="ECO:0000256" key="1">
    <source>
        <dbReference type="ARBA" id="ARBA00012513"/>
    </source>
</evidence>
<feature type="compositionally biased region" description="Polar residues" evidence="3">
    <location>
        <begin position="373"/>
        <end position="384"/>
    </location>
</feature>
<dbReference type="PANTHER" id="PTHR11909">
    <property type="entry name" value="CASEIN KINASE-RELATED"/>
    <property type="match status" value="1"/>
</dbReference>
<sequence length="647" mass="75319">MTNEVTFYNKFAMSAGGGDSRKRIECVPKFIGSGKLQDGRAYLITEYVKGQTLDNYVKQIAKDRPFENSDDYTRNLAIVTFQVFSRVMDAIQEFHKFFLIHRDLKPQNILVQEDGKVLLIDFGTVINYRMRNGDHIEFQNGKSRIGSAFFASPYSHLGFNQSRRDDIIQLAFSMLYIMDSVLVADWVKGLSKKTSVEVWDQLCLKKQEFMSKKSEYNQLTHQFIRVLIEQINYLEFQSEPDYERYKKLFKEFEELLQARETQLCLEISIILHDEYLEVSSLIYMRPLLEDSKSNPPQRGIMKEPDSLKTIKNKALLQQKLKTFDQCETQCAVRATESHPNEDQQLDLSNPNSDVEGLGQLEEIKGQESEESKLFQSLQSNPQNDGDNKTKSTAKSEQENDHFQRTIVKSHVISKDIGDQSIVALIMQSKSIEVSFHIIKINHSEEQIMPNTMQLEMNVIHKSLSQLHSASFSLDVLKSFPSRSFVSSVIQSNLQDEGRSHSESDQSKDNNCNQNISSNPNPKEKNKEQQSKKEYIFKQNIKLLEDQLKGIKEYFEKLLEDPDQKQGSIQGRPKEFIISMDNLKNFQSKMLMRAKDMKKQIDQILHNDLEVKNFKKLEAKAQTRRDFITFEERLRIRQTWTFYRDKQT</sequence>
<gene>
    <name evidence="5" type="ORF">FGO68_gene15561</name>
</gene>
<keyword evidence="6" id="KW-1185">Reference proteome</keyword>
<dbReference type="EC" id="2.7.11.1" evidence="1"/>
<dbReference type="AlphaFoldDB" id="A0A8J8T4S5"/>
<evidence type="ECO:0000313" key="6">
    <source>
        <dbReference type="Proteomes" id="UP000785679"/>
    </source>
</evidence>
<reference evidence="5" key="1">
    <citation type="submission" date="2019-06" db="EMBL/GenBank/DDBJ databases">
        <authorList>
            <person name="Zheng W."/>
        </authorList>
    </citation>
    <scope>NUCLEOTIDE SEQUENCE</scope>
    <source>
        <strain evidence="5">QDHG01</strain>
    </source>
</reference>
<dbReference type="InterPro" id="IPR011009">
    <property type="entry name" value="Kinase-like_dom_sf"/>
</dbReference>
<accession>A0A8J8T4S5</accession>
<feature type="compositionally biased region" description="Basic and acidic residues" evidence="3">
    <location>
        <begin position="385"/>
        <end position="402"/>
    </location>
</feature>
<protein>
    <recommendedName>
        <fullName evidence="2">Casein kinase I</fullName>
        <ecNumber evidence="1">2.7.11.1</ecNumber>
    </recommendedName>
</protein>
<name>A0A8J8T4S5_HALGN</name>
<comment type="caution">
    <text evidence="5">The sequence shown here is derived from an EMBL/GenBank/DDBJ whole genome shotgun (WGS) entry which is preliminary data.</text>
</comment>
<dbReference type="Pfam" id="PF00069">
    <property type="entry name" value="Pkinase"/>
    <property type="match status" value="1"/>
</dbReference>
<dbReference type="SMART" id="SM00220">
    <property type="entry name" value="S_TKc"/>
    <property type="match status" value="1"/>
</dbReference>
<dbReference type="InterPro" id="IPR008271">
    <property type="entry name" value="Ser/Thr_kinase_AS"/>
</dbReference>
<organism evidence="5 6">
    <name type="scientific">Halteria grandinella</name>
    <dbReference type="NCBI Taxonomy" id="5974"/>
    <lineage>
        <taxon>Eukaryota</taxon>
        <taxon>Sar</taxon>
        <taxon>Alveolata</taxon>
        <taxon>Ciliophora</taxon>
        <taxon>Intramacronucleata</taxon>
        <taxon>Spirotrichea</taxon>
        <taxon>Stichotrichia</taxon>
        <taxon>Sporadotrichida</taxon>
        <taxon>Halteriidae</taxon>
        <taxon>Halteria</taxon>
    </lineage>
</organism>
<dbReference type="InterPro" id="IPR000719">
    <property type="entry name" value="Prot_kinase_dom"/>
</dbReference>
<feature type="compositionally biased region" description="Low complexity" evidence="3">
    <location>
        <begin position="509"/>
        <end position="520"/>
    </location>
</feature>
<dbReference type="Proteomes" id="UP000785679">
    <property type="component" value="Unassembled WGS sequence"/>
</dbReference>
<dbReference type="OrthoDB" id="5800476at2759"/>
<evidence type="ECO:0000313" key="5">
    <source>
        <dbReference type="EMBL" id="TNV82337.1"/>
    </source>
</evidence>
<dbReference type="SUPFAM" id="SSF56112">
    <property type="entry name" value="Protein kinase-like (PK-like)"/>
    <property type="match status" value="1"/>
</dbReference>
<proteinExistence type="predicted"/>
<evidence type="ECO:0000259" key="4">
    <source>
        <dbReference type="PROSITE" id="PS50011"/>
    </source>
</evidence>
<feature type="compositionally biased region" description="Basic and acidic residues" evidence="3">
    <location>
        <begin position="521"/>
        <end position="530"/>
    </location>
</feature>
<evidence type="ECO:0000256" key="3">
    <source>
        <dbReference type="SAM" id="MobiDB-lite"/>
    </source>
</evidence>
<feature type="region of interest" description="Disordered" evidence="3">
    <location>
        <begin position="334"/>
        <end position="355"/>
    </location>
</feature>
<dbReference type="Gene3D" id="1.10.510.10">
    <property type="entry name" value="Transferase(Phosphotransferase) domain 1"/>
    <property type="match status" value="1"/>
</dbReference>
<dbReference type="InterPro" id="IPR050235">
    <property type="entry name" value="CK1_Ser-Thr_kinase"/>
</dbReference>
<feature type="compositionally biased region" description="Basic and acidic residues" evidence="3">
    <location>
        <begin position="495"/>
        <end position="507"/>
    </location>
</feature>